<feature type="chain" id="PRO_5045656284" description="ABC-type transport auxiliary lipoprotein component domain-containing protein" evidence="1">
    <location>
        <begin position="20"/>
        <end position="199"/>
    </location>
</feature>
<sequence>MHITPPIAFLLLATLGLNACVSSIKPETKQLDFYDFGLQSNENRVSFDLPIEQLSATDAIQHSNIRYRLNDKNPAQVFGYTESRWSTLPAELLRQKIVNAPSNNTSCNVKLQIAAFDQVFDSASSSHGVVQLQAGLIDRRSRKQLASTLLSAQSTAQSADARGGVAALNAASTQALQQAADWAKQTSQSFSECQTSTLP</sequence>
<organism evidence="2 3">
    <name type="scientific">Methylobacillus methanolivorans</name>
    <dbReference type="NCBI Taxonomy" id="1848927"/>
    <lineage>
        <taxon>Bacteria</taxon>
        <taxon>Pseudomonadati</taxon>
        <taxon>Pseudomonadota</taxon>
        <taxon>Betaproteobacteria</taxon>
        <taxon>Nitrosomonadales</taxon>
        <taxon>Methylophilaceae</taxon>
        <taxon>Methylobacillus</taxon>
    </lineage>
</organism>
<name>A0ABW8GNS1_9PROT</name>
<gene>
    <name evidence="2" type="ORF">ACIKP9_11945</name>
</gene>
<evidence type="ECO:0000313" key="3">
    <source>
        <dbReference type="Proteomes" id="UP001617669"/>
    </source>
</evidence>
<dbReference type="Gene3D" id="3.40.50.10610">
    <property type="entry name" value="ABC-type transport auxiliary lipoprotein component"/>
    <property type="match status" value="1"/>
</dbReference>
<feature type="signal peptide" evidence="1">
    <location>
        <begin position="1"/>
        <end position="19"/>
    </location>
</feature>
<protein>
    <recommendedName>
        <fullName evidence="4">ABC-type transport auxiliary lipoprotein component domain-containing protein</fullName>
    </recommendedName>
</protein>
<dbReference type="SUPFAM" id="SSF159594">
    <property type="entry name" value="XCC0632-like"/>
    <property type="match status" value="1"/>
</dbReference>
<comment type="caution">
    <text evidence="2">The sequence shown here is derived from an EMBL/GenBank/DDBJ whole genome shotgun (WGS) entry which is preliminary data.</text>
</comment>
<dbReference type="EMBL" id="JBIWXY010000002">
    <property type="protein sequence ID" value="MFJ5446944.1"/>
    <property type="molecule type" value="Genomic_DNA"/>
</dbReference>
<dbReference type="RefSeq" id="WP_400883153.1">
    <property type="nucleotide sequence ID" value="NZ_JBIWXY010000002.1"/>
</dbReference>
<evidence type="ECO:0000256" key="1">
    <source>
        <dbReference type="SAM" id="SignalP"/>
    </source>
</evidence>
<dbReference type="Proteomes" id="UP001617669">
    <property type="component" value="Unassembled WGS sequence"/>
</dbReference>
<accession>A0ABW8GNS1</accession>
<evidence type="ECO:0008006" key="4">
    <source>
        <dbReference type="Google" id="ProtNLM"/>
    </source>
</evidence>
<keyword evidence="1" id="KW-0732">Signal</keyword>
<keyword evidence="3" id="KW-1185">Reference proteome</keyword>
<evidence type="ECO:0000313" key="2">
    <source>
        <dbReference type="EMBL" id="MFJ5446944.1"/>
    </source>
</evidence>
<proteinExistence type="predicted"/>
<reference evidence="2 3" key="1">
    <citation type="submission" date="2024-11" db="EMBL/GenBank/DDBJ databases">
        <authorList>
            <person name="Kaparullina E.N."/>
            <person name="Delegan Y.A."/>
            <person name="Doronina N.V."/>
        </authorList>
    </citation>
    <scope>NUCLEOTIDE SEQUENCE [LARGE SCALE GENOMIC DNA]</scope>
    <source>
        <strain evidence="2 3">7sh_L</strain>
    </source>
</reference>